<comment type="caution">
    <text evidence="1">The sequence shown here is derived from an EMBL/GenBank/DDBJ whole genome shotgun (WGS) entry which is preliminary data.</text>
</comment>
<protein>
    <submittedName>
        <fullName evidence="1">Uncharacterized protein</fullName>
    </submittedName>
</protein>
<gene>
    <name evidence="1" type="ORF">ON753_18380</name>
</gene>
<proteinExistence type="predicted"/>
<dbReference type="Proteomes" id="UP001300261">
    <property type="component" value="Unassembled WGS sequence"/>
</dbReference>
<reference evidence="1 2" key="1">
    <citation type="journal article" date="2016" name="Int. J. Syst. Evol. Microbiol.">
        <title>Labrenzia salina sp. nov., isolated from the rhizosphere of the halophyte Arthrocnemum macrostachyum.</title>
        <authorList>
            <person name="Camacho M."/>
            <person name="Redondo-Gomez S."/>
            <person name="Rodriguez-Llorente I."/>
            <person name="Rohde M."/>
            <person name="Sproer C."/>
            <person name="Schumann P."/>
            <person name="Klenk H.P."/>
            <person name="Montero-Calasanz M.D.C."/>
        </authorList>
    </citation>
    <scope>NUCLEOTIDE SEQUENCE [LARGE SCALE GENOMIC DNA]</scope>
    <source>
        <strain evidence="1 2">DSM 29163</strain>
    </source>
</reference>
<organism evidence="1 2">
    <name type="scientific">Roseibium salinum</name>
    <dbReference type="NCBI Taxonomy" id="1604349"/>
    <lineage>
        <taxon>Bacteria</taxon>
        <taxon>Pseudomonadati</taxon>
        <taxon>Pseudomonadota</taxon>
        <taxon>Alphaproteobacteria</taxon>
        <taxon>Hyphomicrobiales</taxon>
        <taxon>Stappiaceae</taxon>
        <taxon>Roseibium</taxon>
    </lineage>
</organism>
<name>A0ABT3R5K1_9HYPH</name>
<dbReference type="RefSeq" id="WP_265964216.1">
    <property type="nucleotide sequence ID" value="NZ_JAPEVI010000003.1"/>
</dbReference>
<dbReference type="EMBL" id="JAPEVI010000003">
    <property type="protein sequence ID" value="MCX2724313.1"/>
    <property type="molecule type" value="Genomic_DNA"/>
</dbReference>
<sequence>MATTALAQIQPSDQTTQLVARVSEAFFDQLVKEDFETERAFMSDRMANISSVTSWRQARQEIIDIAGKTQRYSAHGLTYYQEEHLLAAVDFSGRAEVPDNLICGYMLWELPASNVAGLVRFEQNVVSVDTLRTMPVQKAAQTMVNWRCPTKMIEDVLGVTTN</sequence>
<evidence type="ECO:0000313" key="1">
    <source>
        <dbReference type="EMBL" id="MCX2724313.1"/>
    </source>
</evidence>
<keyword evidence="2" id="KW-1185">Reference proteome</keyword>
<accession>A0ABT3R5K1</accession>
<evidence type="ECO:0000313" key="2">
    <source>
        <dbReference type="Proteomes" id="UP001300261"/>
    </source>
</evidence>